<gene>
    <name evidence="2" type="ORF">EGR_05709</name>
</gene>
<feature type="region of interest" description="Disordered" evidence="1">
    <location>
        <begin position="165"/>
        <end position="195"/>
    </location>
</feature>
<proteinExistence type="predicted"/>
<accession>W6UEI3</accession>
<dbReference type="KEGG" id="egl:EGR_05709"/>
<feature type="region of interest" description="Disordered" evidence="1">
    <location>
        <begin position="115"/>
        <end position="137"/>
    </location>
</feature>
<evidence type="ECO:0000313" key="2">
    <source>
        <dbReference type="EMBL" id="EUB59458.1"/>
    </source>
</evidence>
<dbReference type="EMBL" id="APAU02000044">
    <property type="protein sequence ID" value="EUB59458.1"/>
    <property type="molecule type" value="Genomic_DNA"/>
</dbReference>
<sequence length="195" mass="21326">MAKCDCLPLKSAHISTRKSDWSSGEAQNSQSTCGARRGRLPSYLQHQGHAQSMASSASSSASSTRYNQIRLRRVSLNAENLVTQPKVIGRHLRRLREPVYSRKYSDRIFTHTHLSGIKSSPPDYHEVSGKTSGSTSSLGEDAGDFDFSDVHSSCLALNPTPNRRTSFLYRPDSSGDASSYSSRRPSVSCGDAVNL</sequence>
<name>W6UEI3_ECHGR</name>
<evidence type="ECO:0000313" key="3">
    <source>
        <dbReference type="Proteomes" id="UP000019149"/>
    </source>
</evidence>
<dbReference type="Proteomes" id="UP000019149">
    <property type="component" value="Unassembled WGS sequence"/>
</dbReference>
<organism evidence="2 3">
    <name type="scientific">Echinococcus granulosus</name>
    <name type="common">Hydatid tapeworm</name>
    <dbReference type="NCBI Taxonomy" id="6210"/>
    <lineage>
        <taxon>Eukaryota</taxon>
        <taxon>Metazoa</taxon>
        <taxon>Spiralia</taxon>
        <taxon>Lophotrochozoa</taxon>
        <taxon>Platyhelminthes</taxon>
        <taxon>Cestoda</taxon>
        <taxon>Eucestoda</taxon>
        <taxon>Cyclophyllidea</taxon>
        <taxon>Taeniidae</taxon>
        <taxon>Echinococcus</taxon>
        <taxon>Echinococcus granulosus group</taxon>
    </lineage>
</organism>
<protein>
    <submittedName>
        <fullName evidence="2">Uncharacterized protein</fullName>
    </submittedName>
</protein>
<keyword evidence="3" id="KW-1185">Reference proteome</keyword>
<feature type="region of interest" description="Disordered" evidence="1">
    <location>
        <begin position="17"/>
        <end position="36"/>
    </location>
</feature>
<evidence type="ECO:0000256" key="1">
    <source>
        <dbReference type="SAM" id="MobiDB-lite"/>
    </source>
</evidence>
<dbReference type="AlphaFoldDB" id="W6UEI3"/>
<dbReference type="OrthoDB" id="6262882at2759"/>
<dbReference type="RefSeq" id="XP_024350654.1">
    <property type="nucleotide sequence ID" value="XM_024494958.1"/>
</dbReference>
<dbReference type="CTD" id="36341424"/>
<comment type="caution">
    <text evidence="2">The sequence shown here is derived from an EMBL/GenBank/DDBJ whole genome shotgun (WGS) entry which is preliminary data.</text>
</comment>
<feature type="compositionally biased region" description="Polar residues" evidence="1">
    <location>
        <begin position="21"/>
        <end position="33"/>
    </location>
</feature>
<dbReference type="GeneID" id="36341424"/>
<feature type="compositionally biased region" description="Low complexity" evidence="1">
    <location>
        <begin position="170"/>
        <end position="188"/>
    </location>
</feature>
<reference evidence="2 3" key="1">
    <citation type="journal article" date="2013" name="Nat. Genet.">
        <title>The genome of the hydatid tapeworm Echinococcus granulosus.</title>
        <authorList>
            <person name="Zheng H."/>
            <person name="Zhang W."/>
            <person name="Zhang L."/>
            <person name="Zhang Z."/>
            <person name="Li J."/>
            <person name="Lu G."/>
            <person name="Zhu Y."/>
            <person name="Wang Y."/>
            <person name="Huang Y."/>
            <person name="Liu J."/>
            <person name="Kang H."/>
            <person name="Chen J."/>
            <person name="Wang L."/>
            <person name="Chen A."/>
            <person name="Yu S."/>
            <person name="Gao Z."/>
            <person name="Jin L."/>
            <person name="Gu W."/>
            <person name="Wang Z."/>
            <person name="Zhao L."/>
            <person name="Shi B."/>
            <person name="Wen H."/>
            <person name="Lin R."/>
            <person name="Jones M.K."/>
            <person name="Brejova B."/>
            <person name="Vinar T."/>
            <person name="Zhao G."/>
            <person name="McManus D.P."/>
            <person name="Chen Z."/>
            <person name="Zhou Y."/>
            <person name="Wang S."/>
        </authorList>
    </citation>
    <scope>NUCLEOTIDE SEQUENCE [LARGE SCALE GENOMIC DNA]</scope>
</reference>